<name>A0A7J6WGM4_THATH</name>
<keyword evidence="3" id="KW-1185">Reference proteome</keyword>
<reference evidence="2 3" key="1">
    <citation type="submission" date="2020-06" db="EMBL/GenBank/DDBJ databases">
        <title>Transcriptomic and genomic resources for Thalictrum thalictroides and T. hernandezii: Facilitating candidate gene discovery in an emerging model plant lineage.</title>
        <authorList>
            <person name="Arias T."/>
            <person name="Riano-Pachon D.M."/>
            <person name="Di Stilio V.S."/>
        </authorList>
    </citation>
    <scope>NUCLEOTIDE SEQUENCE [LARGE SCALE GENOMIC DNA]</scope>
    <source>
        <strain evidence="3">cv. WT478/WT964</strain>
        <tissue evidence="2">Leaves</tissue>
    </source>
</reference>
<feature type="region of interest" description="Disordered" evidence="1">
    <location>
        <begin position="61"/>
        <end position="103"/>
    </location>
</feature>
<sequence>MGSFVDVSLDRKSSIETEPRTLNFNQIQDARQAALYVVENKSLEEASTIFTEGLNPCKTVERKREKDIKESSGDGESGSNDEDQVLAAPGSMHLGRDIASAPF</sequence>
<dbReference type="PANTHER" id="PTHR34808">
    <property type="entry name" value="EXPRESSED PROTEIN"/>
    <property type="match status" value="1"/>
</dbReference>
<protein>
    <submittedName>
        <fullName evidence="2">Uncharacterized protein</fullName>
    </submittedName>
</protein>
<evidence type="ECO:0000313" key="3">
    <source>
        <dbReference type="Proteomes" id="UP000554482"/>
    </source>
</evidence>
<gene>
    <name evidence="2" type="ORF">FRX31_014635</name>
</gene>
<accession>A0A7J6WGM4</accession>
<dbReference type="Proteomes" id="UP000554482">
    <property type="component" value="Unassembled WGS sequence"/>
</dbReference>
<comment type="caution">
    <text evidence="2">The sequence shown here is derived from an EMBL/GenBank/DDBJ whole genome shotgun (WGS) entry which is preliminary data.</text>
</comment>
<dbReference type="EMBL" id="JABWDY010016845">
    <property type="protein sequence ID" value="KAF5195780.1"/>
    <property type="molecule type" value="Genomic_DNA"/>
</dbReference>
<feature type="compositionally biased region" description="Basic and acidic residues" evidence="1">
    <location>
        <begin position="61"/>
        <end position="72"/>
    </location>
</feature>
<dbReference type="AlphaFoldDB" id="A0A7J6WGM4"/>
<evidence type="ECO:0000256" key="1">
    <source>
        <dbReference type="SAM" id="MobiDB-lite"/>
    </source>
</evidence>
<evidence type="ECO:0000313" key="2">
    <source>
        <dbReference type="EMBL" id="KAF5195780.1"/>
    </source>
</evidence>
<organism evidence="2 3">
    <name type="scientific">Thalictrum thalictroides</name>
    <name type="common">Rue-anemone</name>
    <name type="synonym">Anemone thalictroides</name>
    <dbReference type="NCBI Taxonomy" id="46969"/>
    <lineage>
        <taxon>Eukaryota</taxon>
        <taxon>Viridiplantae</taxon>
        <taxon>Streptophyta</taxon>
        <taxon>Embryophyta</taxon>
        <taxon>Tracheophyta</taxon>
        <taxon>Spermatophyta</taxon>
        <taxon>Magnoliopsida</taxon>
        <taxon>Ranunculales</taxon>
        <taxon>Ranunculaceae</taxon>
        <taxon>Thalictroideae</taxon>
        <taxon>Thalictrum</taxon>
    </lineage>
</organism>
<dbReference type="PANTHER" id="PTHR34808:SF2">
    <property type="entry name" value="EXPRESSED PROTEIN"/>
    <property type="match status" value="1"/>
</dbReference>
<proteinExistence type="predicted"/>
<dbReference type="OrthoDB" id="603047at2759"/>